<accession>A0ABY5KSR9</accession>
<dbReference type="InterPro" id="IPR028987">
    <property type="entry name" value="ATP_synth_B-like_membr_sf"/>
</dbReference>
<comment type="function">
    <text evidence="14">Component of the F(0) channel, it forms part of the peripheral stalk, linking F(1) to F(0).</text>
</comment>
<evidence type="ECO:0000256" key="11">
    <source>
        <dbReference type="ARBA" id="ARBA00023310"/>
    </source>
</evidence>
<dbReference type="NCBIfam" id="TIGR01144">
    <property type="entry name" value="ATP_synt_b"/>
    <property type="match status" value="1"/>
</dbReference>
<evidence type="ECO:0000256" key="1">
    <source>
        <dbReference type="ARBA" id="ARBA00004162"/>
    </source>
</evidence>
<comment type="function">
    <text evidence="12 14">F(1)F(0) ATP synthase produces ATP from ADP in the presence of a proton or sodium gradient. F-type ATPases consist of two structural domains, F(1) containing the extramembraneous catalytic core and F(0) containing the membrane proton channel, linked together by a central stalk and a peripheral stalk. During catalysis, ATP synthesis in the catalytic domain of F(1) is coupled via a rotary mechanism of the central stalk subunits to proton translocation.</text>
</comment>
<evidence type="ECO:0000256" key="3">
    <source>
        <dbReference type="ARBA" id="ARBA00022448"/>
    </source>
</evidence>
<sequence length="193" mass="20570">MSGAAVSAAVVTAAGEEVEGIQLLLPAEYDLLWSTIVLVVIAVAFYKYVLPKFQAVLDERTQKIEGGLALAETAQAEAAAQLAEYQQLLADARAEAARIREDARAEGGQILAESRARAQEEAARIAETAQRQIDAERQQAAVSLRADVGTLATQLASKIVGESLEDEARRSRVVDRFLDDLEASTTTSAGKGN</sequence>
<dbReference type="InterPro" id="IPR005864">
    <property type="entry name" value="ATP_synth_F0_bsu_bac"/>
</dbReference>
<dbReference type="Gene3D" id="1.20.5.620">
    <property type="entry name" value="F1F0 ATP synthase subunit B, membrane domain"/>
    <property type="match status" value="1"/>
</dbReference>
<evidence type="ECO:0000256" key="9">
    <source>
        <dbReference type="ARBA" id="ARBA00023065"/>
    </source>
</evidence>
<proteinExistence type="inferred from homology"/>
<comment type="subunit">
    <text evidence="13 14">F-type ATPases have 2 components, F(1) - the catalytic core - and F(0) - the membrane proton channel. F(1) has five subunits: alpha(3), beta(3), gamma(1), delta(1), epsilon(1). F(0) has three main subunits: a(1), b(2) and c(10-14). The alpha and beta chains form an alternating ring which encloses part of the gamma chain. F(1) is attached to F(0) by a central stalk formed by the gamma and epsilon chains, while a peripheral stalk is formed by the delta and b chains.</text>
</comment>
<protein>
    <recommendedName>
        <fullName evidence="14">ATP synthase subunit b</fullName>
    </recommendedName>
    <alternativeName>
        <fullName evidence="14">ATP synthase F(0) sector subunit b</fullName>
    </alternativeName>
    <alternativeName>
        <fullName evidence="14">ATPase subunit I</fullName>
    </alternativeName>
    <alternativeName>
        <fullName evidence="14">F-type ATPase subunit b</fullName>
        <shortName evidence="14">F-ATPase subunit b</shortName>
    </alternativeName>
</protein>
<keyword evidence="18" id="KW-1185">Reference proteome</keyword>
<evidence type="ECO:0000256" key="12">
    <source>
        <dbReference type="ARBA" id="ARBA00025198"/>
    </source>
</evidence>
<keyword evidence="9 14" id="KW-0406">Ion transport</keyword>
<evidence type="ECO:0000256" key="16">
    <source>
        <dbReference type="SAM" id="Coils"/>
    </source>
</evidence>
<dbReference type="PANTHER" id="PTHR33445">
    <property type="entry name" value="ATP SYNTHASE SUBUNIT B', CHLOROPLASTIC"/>
    <property type="match status" value="1"/>
</dbReference>
<dbReference type="Proteomes" id="UP001316384">
    <property type="component" value="Chromosome"/>
</dbReference>
<comment type="subcellular location">
    <subcellularLocation>
        <location evidence="1 14">Cell membrane</location>
        <topology evidence="1 14">Single-pass membrane protein</topology>
    </subcellularLocation>
</comment>
<evidence type="ECO:0000256" key="6">
    <source>
        <dbReference type="ARBA" id="ARBA00022692"/>
    </source>
</evidence>
<evidence type="ECO:0000256" key="5">
    <source>
        <dbReference type="ARBA" id="ARBA00022547"/>
    </source>
</evidence>
<keyword evidence="10 14" id="KW-0472">Membrane</keyword>
<evidence type="ECO:0000256" key="8">
    <source>
        <dbReference type="ARBA" id="ARBA00022989"/>
    </source>
</evidence>
<evidence type="ECO:0000256" key="2">
    <source>
        <dbReference type="ARBA" id="ARBA00005513"/>
    </source>
</evidence>
<feature type="transmembrane region" description="Helical" evidence="14">
    <location>
        <begin position="31"/>
        <end position="50"/>
    </location>
</feature>
<evidence type="ECO:0000256" key="15">
    <source>
        <dbReference type="RuleBase" id="RU003848"/>
    </source>
</evidence>
<keyword evidence="4 14" id="KW-1003">Cell membrane</keyword>
<name>A0ABY5KSR9_9CELL</name>
<evidence type="ECO:0000256" key="4">
    <source>
        <dbReference type="ARBA" id="ARBA00022475"/>
    </source>
</evidence>
<dbReference type="PANTHER" id="PTHR33445:SF1">
    <property type="entry name" value="ATP SYNTHASE SUBUNIT B"/>
    <property type="match status" value="1"/>
</dbReference>
<keyword evidence="11 14" id="KW-0066">ATP synthesis</keyword>
<dbReference type="HAMAP" id="MF_01398">
    <property type="entry name" value="ATP_synth_b_bprime"/>
    <property type="match status" value="1"/>
</dbReference>
<evidence type="ECO:0000313" key="18">
    <source>
        <dbReference type="Proteomes" id="UP001316384"/>
    </source>
</evidence>
<dbReference type="NCBIfam" id="NF004412">
    <property type="entry name" value="PRK05759.1-3"/>
    <property type="match status" value="1"/>
</dbReference>
<keyword evidence="5 14" id="KW-0138">CF(0)</keyword>
<comment type="similarity">
    <text evidence="2 14 15">Belongs to the ATPase B chain family.</text>
</comment>
<dbReference type="SUPFAM" id="SSF81573">
    <property type="entry name" value="F1F0 ATP synthase subunit B, membrane domain"/>
    <property type="match status" value="1"/>
</dbReference>
<evidence type="ECO:0000313" key="17">
    <source>
        <dbReference type="EMBL" id="UUI72898.1"/>
    </source>
</evidence>
<keyword evidence="7 14" id="KW-0375">Hydrogen ion transport</keyword>
<feature type="coiled-coil region" evidence="16">
    <location>
        <begin position="71"/>
        <end position="139"/>
    </location>
</feature>
<dbReference type="InterPro" id="IPR002146">
    <property type="entry name" value="ATP_synth_b/b'su_bac/chlpt"/>
</dbReference>
<dbReference type="RefSeq" id="WP_227578474.1">
    <property type="nucleotide sequence ID" value="NZ_CP101987.1"/>
</dbReference>
<organism evidence="17 18">
    <name type="scientific">Cellulomonas xiejunii</name>
    <dbReference type="NCBI Taxonomy" id="2968083"/>
    <lineage>
        <taxon>Bacteria</taxon>
        <taxon>Bacillati</taxon>
        <taxon>Actinomycetota</taxon>
        <taxon>Actinomycetes</taxon>
        <taxon>Micrococcales</taxon>
        <taxon>Cellulomonadaceae</taxon>
        <taxon>Cellulomonas</taxon>
    </lineage>
</organism>
<dbReference type="Pfam" id="PF00430">
    <property type="entry name" value="ATP-synt_B"/>
    <property type="match status" value="1"/>
</dbReference>
<keyword evidence="6 14" id="KW-0812">Transmembrane</keyword>
<evidence type="ECO:0000256" key="10">
    <source>
        <dbReference type="ARBA" id="ARBA00023136"/>
    </source>
</evidence>
<keyword evidence="16" id="KW-0175">Coiled coil</keyword>
<evidence type="ECO:0000256" key="13">
    <source>
        <dbReference type="ARBA" id="ARBA00025830"/>
    </source>
</evidence>
<gene>
    <name evidence="14" type="primary">atpF</name>
    <name evidence="17" type="ORF">NP048_05495</name>
</gene>
<keyword evidence="8 14" id="KW-1133">Transmembrane helix</keyword>
<keyword evidence="3 14" id="KW-0813">Transport</keyword>
<reference evidence="17 18" key="1">
    <citation type="submission" date="2022-07" db="EMBL/GenBank/DDBJ databases">
        <title>Novel species in genus cellulomonas.</title>
        <authorList>
            <person name="Ye L."/>
        </authorList>
    </citation>
    <scope>NUCLEOTIDE SEQUENCE [LARGE SCALE GENOMIC DNA]</scope>
    <source>
        <strain evidence="18">zg-B89</strain>
    </source>
</reference>
<evidence type="ECO:0000256" key="7">
    <source>
        <dbReference type="ARBA" id="ARBA00022781"/>
    </source>
</evidence>
<dbReference type="EMBL" id="CP101987">
    <property type="protein sequence ID" value="UUI72898.1"/>
    <property type="molecule type" value="Genomic_DNA"/>
</dbReference>
<evidence type="ECO:0000256" key="14">
    <source>
        <dbReference type="HAMAP-Rule" id="MF_01398"/>
    </source>
</evidence>
<dbReference type="InterPro" id="IPR050059">
    <property type="entry name" value="ATP_synthase_B_chain"/>
</dbReference>
<dbReference type="CDD" id="cd06503">
    <property type="entry name" value="ATP-synt_Fo_b"/>
    <property type="match status" value="1"/>
</dbReference>